<proteinExistence type="predicted"/>
<name>A0A9P9DI85_9PLEO</name>
<gene>
    <name evidence="1" type="ORF">B0J11DRAFT_582191</name>
</gene>
<dbReference type="AlphaFoldDB" id="A0A9P9DI85"/>
<keyword evidence="2" id="KW-1185">Reference proteome</keyword>
<sequence>MSIHLHVASKPHRPSFKGRARILLRASEPPESPLLNGTICEAIELDGGPCRLSLPKSANIWCHKHVLELGELHKAWGAAQIEAESVSVTSHDTAKKKVIKLKRAVELRRQIRERFYARGGDTADFLKWITRLEKTVQGLADSLLKTSVRYDIIRPTTPGFANKSGKITVLRPSLQNTRTTVESLNGIIDDGTITVLRHFYADLCREGLRQLYAIVPDLNDSGSVSNPEYPKGTPILDTGTDVIRAWFRIMVLHDSERDTIELMKSKRSIHDFLLECNSSQLELYCDSFEKAWRHRSLRYLRQAICMQHHEGEDIETVEILGGKVPKRDNGFRMTKPCWDFLNRWFPTLLTPWTIAGICTNFDEFTTICKLLMVGLYREQWYDPASVLTECRTGVYLGFIPSLKGDLASREDLNYDSMAEVHREWRNYVCGQMPMGTPLTLKFLGEIRKRSGRLIVSVFEGNDAVVTTNEKDITVERYRVGNNAWTNGITIEDIRNEVRMTKPHMYDPVVGDSWHFIILDREMNLPFALFDIVQDILLMLVGDPTAREIGKRVVQDVIPHSAQKTVLEEIVIDMPLEMRFPAPSEIQYEGNRLRCFDPNRHAVFQHQSKIRSSPYARNENRFIRRVVSDLERAGLIRLAPTYEEPQTKPVIVQGTDGGQDLYFPYEFGGPALTAPTSLLKMPASTCLLDFAKKFKEKHPSAIMAKGSIKTHYCAWPMPAVRGAGKAKLNFSTWEGHIYHWRAMPFDRPWSENAWQYYLQYYINSKFTFVMFYLTTFVICAVDAVDAGRGVSMLLEETEKREWTITVPGLEDWTSNIEQLKLDELFAGIRPKYDRTSKRLSG</sequence>
<dbReference type="Proteomes" id="UP000700596">
    <property type="component" value="Unassembled WGS sequence"/>
</dbReference>
<organism evidence="1 2">
    <name type="scientific">Dendryphion nanum</name>
    <dbReference type="NCBI Taxonomy" id="256645"/>
    <lineage>
        <taxon>Eukaryota</taxon>
        <taxon>Fungi</taxon>
        <taxon>Dikarya</taxon>
        <taxon>Ascomycota</taxon>
        <taxon>Pezizomycotina</taxon>
        <taxon>Dothideomycetes</taxon>
        <taxon>Pleosporomycetidae</taxon>
        <taxon>Pleosporales</taxon>
        <taxon>Torulaceae</taxon>
        <taxon>Dendryphion</taxon>
    </lineage>
</organism>
<dbReference type="EMBL" id="JAGMWT010000011">
    <property type="protein sequence ID" value="KAH7119679.1"/>
    <property type="molecule type" value="Genomic_DNA"/>
</dbReference>
<dbReference type="OrthoDB" id="4732550at2759"/>
<comment type="caution">
    <text evidence="1">The sequence shown here is derived from an EMBL/GenBank/DDBJ whole genome shotgun (WGS) entry which is preliminary data.</text>
</comment>
<reference evidence="1" key="1">
    <citation type="journal article" date="2021" name="Nat. Commun.">
        <title>Genetic determinants of endophytism in the Arabidopsis root mycobiome.</title>
        <authorList>
            <person name="Mesny F."/>
            <person name="Miyauchi S."/>
            <person name="Thiergart T."/>
            <person name="Pickel B."/>
            <person name="Atanasova L."/>
            <person name="Karlsson M."/>
            <person name="Huettel B."/>
            <person name="Barry K.W."/>
            <person name="Haridas S."/>
            <person name="Chen C."/>
            <person name="Bauer D."/>
            <person name="Andreopoulos W."/>
            <person name="Pangilinan J."/>
            <person name="LaButti K."/>
            <person name="Riley R."/>
            <person name="Lipzen A."/>
            <person name="Clum A."/>
            <person name="Drula E."/>
            <person name="Henrissat B."/>
            <person name="Kohler A."/>
            <person name="Grigoriev I.V."/>
            <person name="Martin F.M."/>
            <person name="Hacquard S."/>
        </authorList>
    </citation>
    <scope>NUCLEOTIDE SEQUENCE</scope>
    <source>
        <strain evidence="1">MPI-CAGE-CH-0243</strain>
    </source>
</reference>
<accession>A0A9P9DI85</accession>
<evidence type="ECO:0000313" key="2">
    <source>
        <dbReference type="Proteomes" id="UP000700596"/>
    </source>
</evidence>
<evidence type="ECO:0000313" key="1">
    <source>
        <dbReference type="EMBL" id="KAH7119679.1"/>
    </source>
</evidence>
<protein>
    <submittedName>
        <fullName evidence="1">Uncharacterized protein</fullName>
    </submittedName>
</protein>